<feature type="region of interest" description="Disordered" evidence="2">
    <location>
        <begin position="582"/>
        <end position="602"/>
    </location>
</feature>
<comment type="caution">
    <text evidence="4">The sequence shown here is derived from an EMBL/GenBank/DDBJ whole genome shotgun (WGS) entry which is preliminary data.</text>
</comment>
<feature type="region of interest" description="Disordered" evidence="2">
    <location>
        <begin position="255"/>
        <end position="308"/>
    </location>
</feature>
<reference evidence="4 5" key="1">
    <citation type="journal article" date="2024" name="Commun. Biol.">
        <title>Comparative genomic analysis of thermophilic fungi reveals convergent evolutionary adaptations and gene losses.</title>
        <authorList>
            <person name="Steindorff A.S."/>
            <person name="Aguilar-Pontes M.V."/>
            <person name="Robinson A.J."/>
            <person name="Andreopoulos B."/>
            <person name="LaButti K."/>
            <person name="Kuo A."/>
            <person name="Mondo S."/>
            <person name="Riley R."/>
            <person name="Otillar R."/>
            <person name="Haridas S."/>
            <person name="Lipzen A."/>
            <person name="Grimwood J."/>
            <person name="Schmutz J."/>
            <person name="Clum A."/>
            <person name="Reid I.D."/>
            <person name="Moisan M.C."/>
            <person name="Butler G."/>
            <person name="Nguyen T.T.M."/>
            <person name="Dewar K."/>
            <person name="Conant G."/>
            <person name="Drula E."/>
            <person name="Henrissat B."/>
            <person name="Hansel C."/>
            <person name="Singer S."/>
            <person name="Hutchinson M.I."/>
            <person name="de Vries R.P."/>
            <person name="Natvig D.O."/>
            <person name="Powell A.J."/>
            <person name="Tsang A."/>
            <person name="Grigoriev I.V."/>
        </authorList>
    </citation>
    <scope>NUCLEOTIDE SEQUENCE [LARGE SCALE GENOMIC DNA]</scope>
    <source>
        <strain evidence="4 5">ATCC 24622</strain>
    </source>
</reference>
<accession>A0ABR3Y147</accession>
<evidence type="ECO:0000256" key="1">
    <source>
        <dbReference type="PROSITE-ProRule" id="PRU00042"/>
    </source>
</evidence>
<dbReference type="PROSITE" id="PS00028">
    <property type="entry name" value="ZINC_FINGER_C2H2_1"/>
    <property type="match status" value="1"/>
</dbReference>
<feature type="compositionally biased region" description="Polar residues" evidence="2">
    <location>
        <begin position="542"/>
        <end position="552"/>
    </location>
</feature>
<feature type="compositionally biased region" description="Basic residues" evidence="2">
    <location>
        <begin position="582"/>
        <end position="597"/>
    </location>
</feature>
<feature type="domain" description="C2H2-type" evidence="3">
    <location>
        <begin position="564"/>
        <end position="589"/>
    </location>
</feature>
<keyword evidence="1" id="KW-0863">Zinc-finger</keyword>
<dbReference type="PANTHER" id="PTHR46179:SF19">
    <property type="entry name" value="C2H2 FINGER DOMAIN TRANSCRIPTION FACTOR (EUROFUNG)-RELATED"/>
    <property type="match status" value="1"/>
</dbReference>
<feature type="region of interest" description="Disordered" evidence="2">
    <location>
        <begin position="513"/>
        <end position="561"/>
    </location>
</feature>
<dbReference type="PROSITE" id="PS50157">
    <property type="entry name" value="ZINC_FINGER_C2H2_2"/>
    <property type="match status" value="2"/>
</dbReference>
<evidence type="ECO:0000313" key="5">
    <source>
        <dbReference type="Proteomes" id="UP001586593"/>
    </source>
</evidence>
<evidence type="ECO:0000259" key="3">
    <source>
        <dbReference type="PROSITE" id="PS50157"/>
    </source>
</evidence>
<evidence type="ECO:0000256" key="2">
    <source>
        <dbReference type="SAM" id="MobiDB-lite"/>
    </source>
</evidence>
<protein>
    <recommendedName>
        <fullName evidence="3">C2H2-type domain-containing protein</fullName>
    </recommendedName>
</protein>
<feature type="region of interest" description="Disordered" evidence="2">
    <location>
        <begin position="159"/>
        <end position="224"/>
    </location>
</feature>
<feature type="compositionally biased region" description="Low complexity" evidence="2">
    <location>
        <begin position="17"/>
        <end position="29"/>
    </location>
</feature>
<organism evidence="4 5">
    <name type="scientific">Phialemonium thermophilum</name>
    <dbReference type="NCBI Taxonomy" id="223376"/>
    <lineage>
        <taxon>Eukaryota</taxon>
        <taxon>Fungi</taxon>
        <taxon>Dikarya</taxon>
        <taxon>Ascomycota</taxon>
        <taxon>Pezizomycotina</taxon>
        <taxon>Sordariomycetes</taxon>
        <taxon>Sordariomycetidae</taxon>
        <taxon>Cephalothecales</taxon>
        <taxon>Cephalothecaceae</taxon>
        <taxon>Phialemonium</taxon>
    </lineage>
</organism>
<proteinExistence type="predicted"/>
<dbReference type="Proteomes" id="UP001586593">
    <property type="component" value="Unassembled WGS sequence"/>
</dbReference>
<feature type="region of interest" description="Disordered" evidence="2">
    <location>
        <begin position="1"/>
        <end position="62"/>
    </location>
</feature>
<sequence>MLLNQSYHPVSSLSSGQQQQLHPQQTQQHQKQENGNTRAAPCSQLFLPESPYQQGSPYLSESDFDLDLSAKSDSLSSSPLSARSLFSQYAGAPAESLSSFDGDLVTADSISNRSQQKQQQHSPLWKLPASAYQQGFGATDDEQPSLFVDNGDLMHGDWYPGLQLHSRPTAQNSHNRESSLSSLGSTGPASPYSHNTSNPRIVADTLGDDFHGFSGQDDSQSQFVKSLPSSMQDAFYANYPNYAPVDTMANSTHTNLPVAQRPRNDRNLLPPPDFPAGQNRSRPVSVASSIVSDSPATPSGDLSEDKRQINDFSAVPKLERTMTDVFNDELYNPNFTITSPPSGHVAVSPTNEMFAQRLQAANNQHLNAAQSPAMAAVAREKSPFRHGSPFAPPTGPAPVGFGSAQQLREQQKAVRDAQALQQQMARRSDMGTPQTISPKDAVLEFHSPEGDANFPLFPQQNTNGEFDTTNLKGLPEVTPSFDGLQYDPSSFNHYVAQQMPSNLQVPQHYPFIPQQQQASRPSSMSSGSMAQSRLGSDESGQRESTQSNSSPQRPAATSADGGTYTCTYHGCTQRFETPALLQKHKREGHRQAHGIGHRRTDNSAAGMAFGSQAGPHICERINPSTGKPCNTVFSRPYDLTRHEDTIHNARKQKVRCNLCTDEKTFSRADALTRHYRVCHPDVEFPGKHRRKGAQAAV</sequence>
<keyword evidence="5" id="KW-1185">Reference proteome</keyword>
<gene>
    <name evidence="4" type="ORF">VTK73DRAFT_3293</name>
</gene>
<feature type="compositionally biased region" description="Polar residues" evidence="2">
    <location>
        <begin position="278"/>
        <end position="297"/>
    </location>
</feature>
<dbReference type="SMART" id="SM00355">
    <property type="entry name" value="ZnF_C2H2"/>
    <property type="match status" value="3"/>
</dbReference>
<feature type="compositionally biased region" description="Polar residues" evidence="2">
    <location>
        <begin position="166"/>
        <end position="199"/>
    </location>
</feature>
<dbReference type="PANTHER" id="PTHR46179">
    <property type="entry name" value="ZINC FINGER PROTEIN"/>
    <property type="match status" value="1"/>
</dbReference>
<keyword evidence="1" id="KW-0479">Metal-binding</keyword>
<feature type="compositionally biased region" description="Polar residues" evidence="2">
    <location>
        <begin position="1"/>
        <end position="16"/>
    </location>
</feature>
<dbReference type="InterPro" id="IPR051061">
    <property type="entry name" value="Zinc_finger_trans_reg"/>
</dbReference>
<dbReference type="Gene3D" id="3.30.160.60">
    <property type="entry name" value="Classic Zinc Finger"/>
    <property type="match status" value="1"/>
</dbReference>
<dbReference type="InterPro" id="IPR013087">
    <property type="entry name" value="Znf_C2H2_type"/>
</dbReference>
<keyword evidence="1" id="KW-0862">Zinc</keyword>
<evidence type="ECO:0000313" key="4">
    <source>
        <dbReference type="EMBL" id="KAL1881964.1"/>
    </source>
</evidence>
<feature type="domain" description="C2H2-type" evidence="3">
    <location>
        <begin position="616"/>
        <end position="652"/>
    </location>
</feature>
<feature type="compositionally biased region" description="Low complexity" evidence="2">
    <location>
        <begin position="513"/>
        <end position="533"/>
    </location>
</feature>
<name>A0ABR3Y147_9PEZI</name>
<dbReference type="EMBL" id="JAZHXJ010000020">
    <property type="protein sequence ID" value="KAL1881964.1"/>
    <property type="molecule type" value="Genomic_DNA"/>
</dbReference>